<comment type="subcellular location">
    <subcellularLocation>
        <location evidence="1">Mitochondrion</location>
    </subcellularLocation>
</comment>
<accession>A0A1W0WTU9</accession>
<feature type="region of interest" description="Disordered" evidence="9">
    <location>
        <begin position="1"/>
        <end position="23"/>
    </location>
</feature>
<feature type="compositionally biased region" description="Polar residues" evidence="9">
    <location>
        <begin position="183"/>
        <end position="197"/>
    </location>
</feature>
<keyword evidence="8" id="KW-0676">Redox-active center</keyword>
<evidence type="ECO:0000256" key="2">
    <source>
        <dbReference type="ARBA" id="ARBA00022448"/>
    </source>
</evidence>
<evidence type="ECO:0000259" key="10">
    <source>
        <dbReference type="Pfam" id="PF06747"/>
    </source>
</evidence>
<evidence type="ECO:0000256" key="8">
    <source>
        <dbReference type="ARBA" id="ARBA00023284"/>
    </source>
</evidence>
<dbReference type="OrthoDB" id="7481291at2759"/>
<name>A0A1W0WTU9_HYPEX</name>
<dbReference type="InterPro" id="IPR010625">
    <property type="entry name" value="CHCH"/>
</dbReference>
<reference evidence="12" key="1">
    <citation type="submission" date="2017-01" db="EMBL/GenBank/DDBJ databases">
        <title>Comparative genomics of anhydrobiosis in the tardigrade Hypsibius dujardini.</title>
        <authorList>
            <person name="Yoshida Y."/>
            <person name="Koutsovoulos G."/>
            <person name="Laetsch D."/>
            <person name="Stevens L."/>
            <person name="Kumar S."/>
            <person name="Horikawa D."/>
            <person name="Ishino K."/>
            <person name="Komine S."/>
            <person name="Tomita M."/>
            <person name="Blaxter M."/>
            <person name="Arakawa K."/>
        </authorList>
    </citation>
    <scope>NUCLEOTIDE SEQUENCE [LARGE SCALE GENOMIC DNA]</scope>
    <source>
        <strain evidence="12">Z151</strain>
    </source>
</reference>
<dbReference type="AlphaFoldDB" id="A0A1W0WTU9"/>
<sequence>MGSSASSDSKETGTGSPDVSGNAAADSFDTIHAKAIESRGKTSSVSSYCRSFGKDKVVFMNKDDWDLPPVGLPDSFIESLDEEDNVPRGVITKTGEINWGCPCLGNLPYGPCALPFREAFSCFHYSLADPKGSDCIDHFRRMTECMQKYPNLYPNDKDDEEEDGDGAFATMDKAEEQAKAESRAQQQRSTAGRTAAD</sequence>
<protein>
    <submittedName>
        <fullName evidence="11">Mitochondrial intermembrane space import and assembly protein 40</fullName>
    </submittedName>
</protein>
<feature type="region of interest" description="Disordered" evidence="9">
    <location>
        <begin position="152"/>
        <end position="197"/>
    </location>
</feature>
<evidence type="ECO:0000256" key="1">
    <source>
        <dbReference type="ARBA" id="ARBA00004173"/>
    </source>
</evidence>
<dbReference type="GO" id="GO:0015035">
    <property type="term" value="F:protein-disulfide reductase activity"/>
    <property type="evidence" value="ECO:0007669"/>
    <property type="project" value="InterPro"/>
</dbReference>
<organism evidence="11 12">
    <name type="scientific">Hypsibius exemplaris</name>
    <name type="common">Freshwater tardigrade</name>
    <dbReference type="NCBI Taxonomy" id="2072580"/>
    <lineage>
        <taxon>Eukaryota</taxon>
        <taxon>Metazoa</taxon>
        <taxon>Ecdysozoa</taxon>
        <taxon>Tardigrada</taxon>
        <taxon>Eutardigrada</taxon>
        <taxon>Parachela</taxon>
        <taxon>Hypsibioidea</taxon>
        <taxon>Hypsibiidae</taxon>
        <taxon>Hypsibius</taxon>
    </lineage>
</organism>
<evidence type="ECO:0000313" key="12">
    <source>
        <dbReference type="Proteomes" id="UP000192578"/>
    </source>
</evidence>
<dbReference type="Proteomes" id="UP000192578">
    <property type="component" value="Unassembled WGS sequence"/>
</dbReference>
<dbReference type="GO" id="GO:0045041">
    <property type="term" value="P:protein import into mitochondrial intermembrane space"/>
    <property type="evidence" value="ECO:0007669"/>
    <property type="project" value="InterPro"/>
</dbReference>
<dbReference type="InterPro" id="IPR039289">
    <property type="entry name" value="CHCHD4"/>
</dbReference>
<feature type="domain" description="CHCH" evidence="10">
    <location>
        <begin position="112"/>
        <end position="148"/>
    </location>
</feature>
<evidence type="ECO:0000313" key="11">
    <source>
        <dbReference type="EMBL" id="OQV18621.1"/>
    </source>
</evidence>
<gene>
    <name evidence="11" type="ORF">BV898_07250</name>
</gene>
<evidence type="ECO:0000256" key="4">
    <source>
        <dbReference type="ARBA" id="ARBA00023002"/>
    </source>
</evidence>
<evidence type="ECO:0000256" key="9">
    <source>
        <dbReference type="SAM" id="MobiDB-lite"/>
    </source>
</evidence>
<dbReference type="PANTHER" id="PTHR21622">
    <property type="entry name" value="COILED-COIL-HELIX-COILED-COIL-HELIX DOMAIN CONTAINING 4"/>
    <property type="match status" value="1"/>
</dbReference>
<keyword evidence="4" id="KW-0560">Oxidoreductase</keyword>
<evidence type="ECO:0000256" key="5">
    <source>
        <dbReference type="ARBA" id="ARBA00023010"/>
    </source>
</evidence>
<feature type="compositionally biased region" description="Polar residues" evidence="9">
    <location>
        <begin position="1"/>
        <end position="19"/>
    </location>
</feature>
<keyword evidence="2" id="KW-0813">Transport</keyword>
<dbReference type="EMBL" id="MTYJ01000047">
    <property type="protein sequence ID" value="OQV18621.1"/>
    <property type="molecule type" value="Genomic_DNA"/>
</dbReference>
<comment type="caution">
    <text evidence="11">The sequence shown here is derived from an EMBL/GenBank/DDBJ whole genome shotgun (WGS) entry which is preliminary data.</text>
</comment>
<evidence type="ECO:0000256" key="3">
    <source>
        <dbReference type="ARBA" id="ARBA00022927"/>
    </source>
</evidence>
<keyword evidence="12" id="KW-1185">Reference proteome</keyword>
<evidence type="ECO:0000256" key="6">
    <source>
        <dbReference type="ARBA" id="ARBA00023128"/>
    </source>
</evidence>
<dbReference type="GO" id="GO:0005758">
    <property type="term" value="C:mitochondrial intermembrane space"/>
    <property type="evidence" value="ECO:0007669"/>
    <property type="project" value="TreeGrafter"/>
</dbReference>
<dbReference type="Pfam" id="PF06747">
    <property type="entry name" value="CHCH"/>
    <property type="match status" value="1"/>
</dbReference>
<dbReference type="PROSITE" id="PS51808">
    <property type="entry name" value="CHCH"/>
    <property type="match status" value="1"/>
</dbReference>
<keyword evidence="7" id="KW-1015">Disulfide bond</keyword>
<dbReference type="PANTHER" id="PTHR21622:SF0">
    <property type="entry name" value="COILED-COIL-HELIX-COILED-COIL-HELIX DOMAIN CONTAINING 4"/>
    <property type="match status" value="1"/>
</dbReference>
<proteinExistence type="predicted"/>
<dbReference type="Gene3D" id="1.10.287.2900">
    <property type="match status" value="1"/>
</dbReference>
<keyword evidence="5" id="KW-0811">Translocation</keyword>
<evidence type="ECO:0000256" key="7">
    <source>
        <dbReference type="ARBA" id="ARBA00023157"/>
    </source>
</evidence>
<keyword evidence="3" id="KW-0653">Protein transport</keyword>
<keyword evidence="6" id="KW-0496">Mitochondrion</keyword>
<feature type="compositionally biased region" description="Basic and acidic residues" evidence="9">
    <location>
        <begin position="172"/>
        <end position="182"/>
    </location>
</feature>